<sequence length="138" mass="15550">MEDDDSWKQNIGFFQTPSTSDARLQCLDGKKGNGVTHTNNNVKKSITVSWKAPSEPVGNIVFHFTVVRGGAPNVRVFPSDYFMDLQSEPLRPASGFVGHVLPFQQETRDDTAMEIVVEDEGKVVYKLPSLRKLLRRRQ</sequence>
<evidence type="ECO:0000259" key="1">
    <source>
        <dbReference type="Pfam" id="PF02014"/>
    </source>
</evidence>
<feature type="domain" description="Reelin" evidence="1">
    <location>
        <begin position="6"/>
        <end position="68"/>
    </location>
</feature>
<dbReference type="InterPro" id="IPR051237">
    <property type="entry name" value="Ferric-chelate_Red/DefProt"/>
</dbReference>
<accession>A0AAV3XUW8</accession>
<dbReference type="PANTHER" id="PTHR45828">
    <property type="entry name" value="CYTOCHROME B561/FERRIC REDUCTASE TRANSMEMBRANE"/>
    <property type="match status" value="1"/>
</dbReference>
<dbReference type="InterPro" id="IPR042307">
    <property type="entry name" value="Reeler_sf"/>
</dbReference>
<comment type="caution">
    <text evidence="2">The sequence shown here is derived from an EMBL/GenBank/DDBJ whole genome shotgun (WGS) entry which is preliminary data.</text>
</comment>
<dbReference type="EMBL" id="BLXT01000029">
    <property type="protein sequence ID" value="GFN73728.1"/>
    <property type="molecule type" value="Genomic_DNA"/>
</dbReference>
<keyword evidence="3" id="KW-1185">Reference proteome</keyword>
<dbReference type="AlphaFoldDB" id="A0AAV3XUW8"/>
<reference evidence="2 3" key="1">
    <citation type="journal article" date="2021" name="Elife">
        <title>Chloroplast acquisition without the gene transfer in kleptoplastic sea slugs, Plakobranchus ocellatus.</title>
        <authorList>
            <person name="Maeda T."/>
            <person name="Takahashi S."/>
            <person name="Yoshida T."/>
            <person name="Shimamura S."/>
            <person name="Takaki Y."/>
            <person name="Nagai Y."/>
            <person name="Toyoda A."/>
            <person name="Suzuki Y."/>
            <person name="Arimoto A."/>
            <person name="Ishii H."/>
            <person name="Satoh N."/>
            <person name="Nishiyama T."/>
            <person name="Hasebe M."/>
            <person name="Maruyama T."/>
            <person name="Minagawa J."/>
            <person name="Obokata J."/>
            <person name="Shigenobu S."/>
        </authorList>
    </citation>
    <scope>NUCLEOTIDE SEQUENCE [LARGE SCALE GENOMIC DNA]</scope>
</reference>
<dbReference type="Proteomes" id="UP000735302">
    <property type="component" value="Unassembled WGS sequence"/>
</dbReference>
<evidence type="ECO:0000313" key="2">
    <source>
        <dbReference type="EMBL" id="GFN73728.1"/>
    </source>
</evidence>
<proteinExistence type="predicted"/>
<organism evidence="2 3">
    <name type="scientific">Plakobranchus ocellatus</name>
    <dbReference type="NCBI Taxonomy" id="259542"/>
    <lineage>
        <taxon>Eukaryota</taxon>
        <taxon>Metazoa</taxon>
        <taxon>Spiralia</taxon>
        <taxon>Lophotrochozoa</taxon>
        <taxon>Mollusca</taxon>
        <taxon>Gastropoda</taxon>
        <taxon>Heterobranchia</taxon>
        <taxon>Euthyneura</taxon>
        <taxon>Panpulmonata</taxon>
        <taxon>Sacoglossa</taxon>
        <taxon>Placobranchoidea</taxon>
        <taxon>Plakobranchidae</taxon>
        <taxon>Plakobranchus</taxon>
    </lineage>
</organism>
<dbReference type="Pfam" id="PF02014">
    <property type="entry name" value="Reeler"/>
    <property type="match status" value="1"/>
</dbReference>
<keyword evidence="2" id="KW-0675">Receptor</keyword>
<evidence type="ECO:0000313" key="3">
    <source>
        <dbReference type="Proteomes" id="UP000735302"/>
    </source>
</evidence>
<gene>
    <name evidence="2" type="ORF">PoB_000023400</name>
</gene>
<dbReference type="Gene3D" id="2.60.40.4060">
    <property type="entry name" value="Reeler domain"/>
    <property type="match status" value="1"/>
</dbReference>
<protein>
    <submittedName>
        <fullName evidence="2">Domon domain of stromal cell-derived receptor 2</fullName>
    </submittedName>
</protein>
<name>A0AAV3XUW8_9GAST</name>
<dbReference type="CDD" id="cd08544">
    <property type="entry name" value="Reeler"/>
    <property type="match status" value="1"/>
</dbReference>
<dbReference type="InterPro" id="IPR002861">
    <property type="entry name" value="Reeler_dom"/>
</dbReference>